<proteinExistence type="predicted"/>
<gene>
    <name evidence="1" type="ORF">D5086_013646</name>
</gene>
<dbReference type="EMBL" id="RCHU02000006">
    <property type="protein sequence ID" value="KAL3586779.1"/>
    <property type="molecule type" value="Genomic_DNA"/>
</dbReference>
<evidence type="ECO:0000313" key="2">
    <source>
        <dbReference type="Proteomes" id="UP000309997"/>
    </source>
</evidence>
<reference evidence="1 2" key="1">
    <citation type="journal article" date="2024" name="Plant Biotechnol. J.">
        <title>Genome and CRISPR/Cas9 system of a widespread forest tree (Populus alba) in the world.</title>
        <authorList>
            <person name="Liu Y.J."/>
            <person name="Jiang P.F."/>
            <person name="Han X.M."/>
            <person name="Li X.Y."/>
            <person name="Wang H.M."/>
            <person name="Wang Y.J."/>
            <person name="Wang X.X."/>
            <person name="Zeng Q.Y."/>
        </authorList>
    </citation>
    <scope>NUCLEOTIDE SEQUENCE [LARGE SCALE GENOMIC DNA]</scope>
    <source>
        <strain evidence="2">cv. PAL-ZL1</strain>
    </source>
</reference>
<comment type="caution">
    <text evidence="1">The sequence shown here is derived from an EMBL/GenBank/DDBJ whole genome shotgun (WGS) entry which is preliminary data.</text>
</comment>
<accession>A0ACC4C5M2</accession>
<protein>
    <submittedName>
        <fullName evidence="1">Uncharacterized protein</fullName>
    </submittedName>
</protein>
<dbReference type="Proteomes" id="UP000309997">
    <property type="component" value="Unassembled WGS sequence"/>
</dbReference>
<name>A0ACC4C5M2_POPAL</name>
<keyword evidence="2" id="KW-1185">Reference proteome</keyword>
<sequence>MVLIKIGLEGTMEEMQRRLKEAAVEGNVIALLKLLEEDKLVVDGCAPDCFTETPLHISAMLGHLEFTRKILCRKPEFAKELDFLGSSPLHLATANGHLEVVRALLSVNPDMCFAQNRDGRNPLHIAVIKGRVDVLKELVQNKPEAVLHRTARVADKETEIISFLTMKTEIEVNAINASGFTALDIALAQGRRNWKDVDVQDSLHQVGASSAKDLSSTMHRLDAVGAMNLRSEDHFTSSQSRLKRKHRRRQSYGLGEKRNALMIVASLIATMAFQAGINPPGGLWQQDLQGANEHEAGRSIMADKFPAAYNKFVLHNSIAFLASLSVILLLISGLPFRWRFSMWILTAIMWVAITESTFTYLISIYCLSSLHQRRTYIVTVVVLSVVMLGLLSVLLVGHSVRLIPKIVKFGRRLMAPRDRRILFE</sequence>
<evidence type="ECO:0000313" key="1">
    <source>
        <dbReference type="EMBL" id="KAL3586779.1"/>
    </source>
</evidence>
<organism evidence="1 2">
    <name type="scientific">Populus alba</name>
    <name type="common">White poplar</name>
    <dbReference type="NCBI Taxonomy" id="43335"/>
    <lineage>
        <taxon>Eukaryota</taxon>
        <taxon>Viridiplantae</taxon>
        <taxon>Streptophyta</taxon>
        <taxon>Embryophyta</taxon>
        <taxon>Tracheophyta</taxon>
        <taxon>Spermatophyta</taxon>
        <taxon>Magnoliopsida</taxon>
        <taxon>eudicotyledons</taxon>
        <taxon>Gunneridae</taxon>
        <taxon>Pentapetalae</taxon>
        <taxon>rosids</taxon>
        <taxon>fabids</taxon>
        <taxon>Malpighiales</taxon>
        <taxon>Salicaceae</taxon>
        <taxon>Saliceae</taxon>
        <taxon>Populus</taxon>
    </lineage>
</organism>